<evidence type="ECO:0000259" key="2">
    <source>
        <dbReference type="Pfam" id="PF13280"/>
    </source>
</evidence>
<dbReference type="InterPro" id="IPR051534">
    <property type="entry name" value="CBASS_pafABC_assoc_protein"/>
</dbReference>
<dbReference type="InterPro" id="IPR013196">
    <property type="entry name" value="HTH_11"/>
</dbReference>
<dbReference type="Gene3D" id="1.10.10.10">
    <property type="entry name" value="Winged helix-like DNA-binding domain superfamily/Winged helix DNA-binding domain"/>
    <property type="match status" value="1"/>
</dbReference>
<dbReference type="Pfam" id="PF13280">
    <property type="entry name" value="WYL"/>
    <property type="match status" value="1"/>
</dbReference>
<dbReference type="InterPro" id="IPR036388">
    <property type="entry name" value="WH-like_DNA-bd_sf"/>
</dbReference>
<dbReference type="AlphaFoldDB" id="A0A1H6QU93"/>
<dbReference type="InterPro" id="IPR036390">
    <property type="entry name" value="WH_DNA-bd_sf"/>
</dbReference>
<organism evidence="4 5">
    <name type="scientific">Allopseudospirillum japonicum</name>
    <dbReference type="NCBI Taxonomy" id="64971"/>
    <lineage>
        <taxon>Bacteria</taxon>
        <taxon>Pseudomonadati</taxon>
        <taxon>Pseudomonadota</taxon>
        <taxon>Gammaproteobacteria</taxon>
        <taxon>Oceanospirillales</taxon>
        <taxon>Oceanospirillaceae</taxon>
        <taxon>Allopseudospirillum</taxon>
    </lineage>
</organism>
<feature type="domain" description="WYL" evidence="2">
    <location>
        <begin position="135"/>
        <end position="183"/>
    </location>
</feature>
<reference evidence="5" key="1">
    <citation type="submission" date="2016-10" db="EMBL/GenBank/DDBJ databases">
        <authorList>
            <person name="Varghese N."/>
            <person name="Submissions S."/>
        </authorList>
    </citation>
    <scope>NUCLEOTIDE SEQUENCE [LARGE SCALE GENOMIC DNA]</scope>
    <source>
        <strain evidence="5">DSM 7165</strain>
    </source>
</reference>
<protein>
    <submittedName>
        <fullName evidence="4">Predicted DNA-binding transcriptional regulator YafY, contains an HTH and WYL domains</fullName>
    </submittedName>
</protein>
<dbReference type="RefSeq" id="WP_093308560.1">
    <property type="nucleotide sequence ID" value="NZ_FNYH01000002.1"/>
</dbReference>
<dbReference type="PANTHER" id="PTHR34580">
    <property type="match status" value="1"/>
</dbReference>
<proteinExistence type="predicted"/>
<dbReference type="InterPro" id="IPR057727">
    <property type="entry name" value="WCX_dom"/>
</dbReference>
<dbReference type="InterPro" id="IPR026881">
    <property type="entry name" value="WYL_dom"/>
</dbReference>
<sequence length="297" mass="34388">MHKTEKSHETLALRLSSILCLLNESESISRQALAQEFNVSDRTLYRDLHERLAGVVEHIGEGRYRLTTPYRGRLSTQDLQRFAQFMGLDGLFPKQDKSFLLALLDTLTSSSYLIKGGHYEKLPRPDLVNHLDPLIQNNKRCCFEYKGKQRKVEPYRVVNNCGIWYLAATENQVLKAFNLSRISLFYALEETFVPEQAIQKRIEKEDGIWFSEKKTEVIVNVNANIAYYFKRRDLLPYQEIVKECSDGGLILSSQISHVNQILPLIRYWLPNINIITPEWLGIQLKQELQAYLSASCT</sequence>
<dbReference type="PANTHER" id="PTHR34580:SF1">
    <property type="entry name" value="PROTEIN PAFC"/>
    <property type="match status" value="1"/>
</dbReference>
<evidence type="ECO:0000259" key="1">
    <source>
        <dbReference type="Pfam" id="PF08279"/>
    </source>
</evidence>
<dbReference type="Pfam" id="PF25583">
    <property type="entry name" value="WCX"/>
    <property type="match status" value="1"/>
</dbReference>
<evidence type="ECO:0000313" key="5">
    <source>
        <dbReference type="Proteomes" id="UP000242999"/>
    </source>
</evidence>
<gene>
    <name evidence="4" type="ORF">SAMN05421831_102221</name>
</gene>
<dbReference type="EMBL" id="FNYH01000002">
    <property type="protein sequence ID" value="SEI47271.1"/>
    <property type="molecule type" value="Genomic_DNA"/>
</dbReference>
<name>A0A1H6QU93_9GAMM</name>
<dbReference type="SUPFAM" id="SSF46785">
    <property type="entry name" value="Winged helix' DNA-binding domain"/>
    <property type="match status" value="1"/>
</dbReference>
<dbReference type="PROSITE" id="PS52050">
    <property type="entry name" value="WYL"/>
    <property type="match status" value="1"/>
</dbReference>
<dbReference type="OrthoDB" id="9807255at2"/>
<dbReference type="GO" id="GO:0003677">
    <property type="term" value="F:DNA binding"/>
    <property type="evidence" value="ECO:0007669"/>
    <property type="project" value="UniProtKB-KW"/>
</dbReference>
<accession>A0A1H6QU93</accession>
<keyword evidence="5" id="KW-1185">Reference proteome</keyword>
<keyword evidence="4" id="KW-0238">DNA-binding</keyword>
<evidence type="ECO:0000313" key="4">
    <source>
        <dbReference type="EMBL" id="SEI47271.1"/>
    </source>
</evidence>
<dbReference type="Proteomes" id="UP000242999">
    <property type="component" value="Unassembled WGS sequence"/>
</dbReference>
<feature type="domain" description="WCX" evidence="3">
    <location>
        <begin position="214"/>
        <end position="292"/>
    </location>
</feature>
<dbReference type="STRING" id="64971.SAMN05421831_102221"/>
<dbReference type="Pfam" id="PF08279">
    <property type="entry name" value="HTH_11"/>
    <property type="match status" value="1"/>
</dbReference>
<evidence type="ECO:0000259" key="3">
    <source>
        <dbReference type="Pfam" id="PF25583"/>
    </source>
</evidence>
<feature type="domain" description="Helix-turn-helix type 11" evidence="1">
    <location>
        <begin position="14"/>
        <end position="49"/>
    </location>
</feature>